<evidence type="ECO:0008006" key="3">
    <source>
        <dbReference type="Google" id="ProtNLM"/>
    </source>
</evidence>
<protein>
    <recommendedName>
        <fullName evidence="3">SHS2 domain-containing protein</fullName>
    </recommendedName>
</protein>
<evidence type="ECO:0000313" key="1">
    <source>
        <dbReference type="EMBL" id="OGD68945.1"/>
    </source>
</evidence>
<proteinExistence type="predicted"/>
<dbReference type="AlphaFoldDB" id="A0A1F5ENJ1"/>
<dbReference type="Proteomes" id="UP000185891">
    <property type="component" value="Unassembled WGS sequence"/>
</dbReference>
<organism evidence="1 2">
    <name type="scientific">Candidatus Campbellbacteria bacterium RIFCSPHIGHO2_12_FULL_35_10</name>
    <dbReference type="NCBI Taxonomy" id="1797578"/>
    <lineage>
        <taxon>Bacteria</taxon>
        <taxon>Candidatus Campbelliibacteriota</taxon>
    </lineage>
</organism>
<name>A0A1F5ENJ1_9BACT</name>
<dbReference type="EMBL" id="MFAA01000019">
    <property type="protein sequence ID" value="OGD68945.1"/>
    <property type="molecule type" value="Genomic_DNA"/>
</dbReference>
<evidence type="ECO:0000313" key="2">
    <source>
        <dbReference type="Proteomes" id="UP000185891"/>
    </source>
</evidence>
<dbReference type="Gene3D" id="3.30.420.40">
    <property type="match status" value="1"/>
</dbReference>
<reference evidence="1 2" key="1">
    <citation type="journal article" date="2016" name="Nat. Commun.">
        <title>Thousands of microbial genomes shed light on interconnected biogeochemical processes in an aquifer system.</title>
        <authorList>
            <person name="Anantharaman K."/>
            <person name="Brown C.T."/>
            <person name="Hug L.A."/>
            <person name="Sharon I."/>
            <person name="Castelle C.J."/>
            <person name="Probst A.J."/>
            <person name="Thomas B.C."/>
            <person name="Singh A."/>
            <person name="Wilkins M.J."/>
            <person name="Karaoz U."/>
            <person name="Brodie E.L."/>
            <person name="Williams K.H."/>
            <person name="Hubbard S.S."/>
            <person name="Banfield J.F."/>
        </authorList>
    </citation>
    <scope>NUCLEOTIDE SEQUENCE [LARGE SCALE GENOMIC DNA]</scope>
</reference>
<gene>
    <name evidence="1" type="ORF">A3E89_01725</name>
</gene>
<sequence>MSLFSFSKKQDKNGVVAIFDIGSASVGGALVFLDEGKIPKVLYSVRKEMVFKEDLDINKFTSSMIRTLESVLADIEKKGLIHLNFRTLKNKEITNAFCFFSSPWYVSQTNVVRINKKELFSVNQDLVDEIIGEERRLFMEEKGKIFGRGNEVEFMESKIIQLRLNGYKIQNPYKKYVNSVEAEVFLSLIMTNVADKVEKTVAKYFNLERLHMHSFTLASFLCLRDIFESNDDFVFLDVSGEVTDVSFIKNDSLRETETFPMGKNAFIREIMKDLKTNYSSASSMINIYKEGKMDPENSKKIEGSINKIKKVWIKYLEQAMFDLSHGAILPRVIFVIADPDVGDVLIKMIQQENFTKLVFPDYNQSAEPLFIKPNLLKNSCDFYSDVEKDVFLMMESAFISRISDS</sequence>
<comment type="caution">
    <text evidence="1">The sequence shown here is derived from an EMBL/GenBank/DDBJ whole genome shotgun (WGS) entry which is preliminary data.</text>
</comment>
<accession>A0A1F5ENJ1</accession>